<feature type="domain" description="Rhamnogalacturonase B N-terminal" evidence="1">
    <location>
        <begin position="4"/>
        <end position="39"/>
    </location>
</feature>
<dbReference type="EMBL" id="JBBXMP010000010">
    <property type="protein sequence ID" value="KAL0069898.1"/>
    <property type="molecule type" value="Genomic_DNA"/>
</dbReference>
<dbReference type="Gene3D" id="2.70.98.10">
    <property type="match status" value="2"/>
</dbReference>
<comment type="caution">
    <text evidence="2">The sequence shown here is derived from an EMBL/GenBank/DDBJ whole genome shotgun (WGS) entry which is preliminary data.</text>
</comment>
<dbReference type="PANTHER" id="PTHR36574:SF1">
    <property type="entry name" value="RHAMNOGALACTURONATE LYASE-RELATED"/>
    <property type="match status" value="1"/>
</dbReference>
<dbReference type="PANTHER" id="PTHR36574">
    <property type="entry name" value="RHAMNOGALACTURONATE LYASE-RELATED"/>
    <property type="match status" value="1"/>
</dbReference>
<reference evidence="2 3" key="1">
    <citation type="submission" date="2024-05" db="EMBL/GenBank/DDBJ databases">
        <title>A draft genome resource for the thread blight pathogen Marasmius tenuissimus strain MS-2.</title>
        <authorList>
            <person name="Yulfo-Soto G.E."/>
            <person name="Baruah I.K."/>
            <person name="Amoako-Attah I."/>
            <person name="Bukari Y."/>
            <person name="Meinhardt L.W."/>
            <person name="Bailey B.A."/>
            <person name="Cohen S.P."/>
        </authorList>
    </citation>
    <scope>NUCLEOTIDE SEQUENCE [LARGE SCALE GENOMIC DNA]</scope>
    <source>
        <strain evidence="2 3">MS-2</strain>
    </source>
</reference>
<dbReference type="Pfam" id="PF09284">
    <property type="entry name" value="RhgB_N"/>
    <property type="match status" value="2"/>
</dbReference>
<dbReference type="SUPFAM" id="SSF74650">
    <property type="entry name" value="Galactose mutarotase-like"/>
    <property type="match status" value="1"/>
</dbReference>
<dbReference type="Proteomes" id="UP001437256">
    <property type="component" value="Unassembled WGS sequence"/>
</dbReference>
<protein>
    <recommendedName>
        <fullName evidence="1">Rhamnogalacturonase B N-terminal domain-containing protein</fullName>
    </recommendedName>
</protein>
<sequence>MMVPFIRDQVHGATGSGVGAFVIVPGVGYETSSGGPFFRGEYRIIEAIQRTPVKVFFDPTDIDNQGSAQQEVYFYMNSNHEQTESYRTGFFGP</sequence>
<gene>
    <name evidence="2" type="ORF">AAF712_003168</name>
</gene>
<dbReference type="InterPro" id="IPR011013">
    <property type="entry name" value="Gal_mutarotase_sf_dom"/>
</dbReference>
<dbReference type="InterPro" id="IPR014718">
    <property type="entry name" value="GH-type_carb-bd"/>
</dbReference>
<name>A0ABR3A882_9AGAR</name>
<dbReference type="InterPro" id="IPR015364">
    <property type="entry name" value="RhgB_N"/>
</dbReference>
<evidence type="ECO:0000313" key="3">
    <source>
        <dbReference type="Proteomes" id="UP001437256"/>
    </source>
</evidence>
<accession>A0ABR3A882</accession>
<evidence type="ECO:0000259" key="1">
    <source>
        <dbReference type="Pfam" id="PF09284"/>
    </source>
</evidence>
<dbReference type="InterPro" id="IPR016590">
    <property type="entry name" value="Rhamnogalacturonase_B"/>
</dbReference>
<proteinExistence type="predicted"/>
<evidence type="ECO:0000313" key="2">
    <source>
        <dbReference type="EMBL" id="KAL0069898.1"/>
    </source>
</evidence>
<keyword evidence="3" id="KW-1185">Reference proteome</keyword>
<organism evidence="2 3">
    <name type="scientific">Marasmius tenuissimus</name>
    <dbReference type="NCBI Taxonomy" id="585030"/>
    <lineage>
        <taxon>Eukaryota</taxon>
        <taxon>Fungi</taxon>
        <taxon>Dikarya</taxon>
        <taxon>Basidiomycota</taxon>
        <taxon>Agaricomycotina</taxon>
        <taxon>Agaricomycetes</taxon>
        <taxon>Agaricomycetidae</taxon>
        <taxon>Agaricales</taxon>
        <taxon>Marasmiineae</taxon>
        <taxon>Marasmiaceae</taxon>
        <taxon>Marasmius</taxon>
    </lineage>
</organism>
<feature type="domain" description="Rhamnogalacturonase B N-terminal" evidence="1">
    <location>
        <begin position="61"/>
        <end position="93"/>
    </location>
</feature>